<dbReference type="GO" id="GO:0051539">
    <property type="term" value="F:4 iron, 4 sulfur cluster binding"/>
    <property type="evidence" value="ECO:0007669"/>
    <property type="project" value="InterPro"/>
</dbReference>
<reference evidence="2 3" key="1">
    <citation type="journal article" date="2021" name="Hortic Res">
        <title>The domestication of Cucurbita argyrosperma as revealed by the genome of its wild relative.</title>
        <authorList>
            <person name="Barrera-Redondo J."/>
            <person name="Sanchez-de la Vega G."/>
            <person name="Aguirre-Liguori J.A."/>
            <person name="Castellanos-Morales G."/>
            <person name="Gutierrez-Guerrero Y.T."/>
            <person name="Aguirre-Dugua X."/>
            <person name="Aguirre-Planter E."/>
            <person name="Tenaillon M.I."/>
            <person name="Lira-Saade R."/>
            <person name="Eguiarte L.E."/>
        </authorList>
    </citation>
    <scope>NUCLEOTIDE SEQUENCE [LARGE SCALE GENOMIC DNA]</scope>
    <source>
        <strain evidence="2">JBR-2021</strain>
    </source>
</reference>
<dbReference type="EMBL" id="JAGKQH010000002">
    <property type="protein sequence ID" value="KAG6606008.1"/>
    <property type="molecule type" value="Genomic_DNA"/>
</dbReference>
<accession>A0AAV6P552</accession>
<feature type="compositionally biased region" description="Basic residues" evidence="1">
    <location>
        <begin position="212"/>
        <end position="226"/>
    </location>
</feature>
<feature type="compositionally biased region" description="Basic and acidic residues" evidence="1">
    <location>
        <begin position="850"/>
        <end position="863"/>
    </location>
</feature>
<dbReference type="GO" id="GO:0016829">
    <property type="term" value="F:lyase activity"/>
    <property type="evidence" value="ECO:0007669"/>
    <property type="project" value="UniProtKB-KW"/>
</dbReference>
<feature type="compositionally biased region" description="Polar residues" evidence="1">
    <location>
        <begin position="817"/>
        <end position="839"/>
    </location>
</feature>
<evidence type="ECO:0000313" key="3">
    <source>
        <dbReference type="Proteomes" id="UP000685013"/>
    </source>
</evidence>
<feature type="region of interest" description="Disordered" evidence="1">
    <location>
        <begin position="1"/>
        <end position="119"/>
    </location>
</feature>
<feature type="region of interest" description="Disordered" evidence="1">
    <location>
        <begin position="212"/>
        <end position="242"/>
    </location>
</feature>
<dbReference type="PANTHER" id="PTHR46213">
    <property type="entry name" value="TRANSCRIPTIONAL ACTIVATOR DEMETER"/>
    <property type="match status" value="1"/>
</dbReference>
<dbReference type="InterPro" id="IPR044811">
    <property type="entry name" value="DME/ROS1"/>
</dbReference>
<dbReference type="Proteomes" id="UP000685013">
    <property type="component" value="Chromosome 2"/>
</dbReference>
<evidence type="ECO:0000313" key="2">
    <source>
        <dbReference type="EMBL" id="KAG6606008.1"/>
    </source>
</evidence>
<organism evidence="2 3">
    <name type="scientific">Cucurbita argyrosperma subsp. sororia</name>
    <dbReference type="NCBI Taxonomy" id="37648"/>
    <lineage>
        <taxon>Eukaryota</taxon>
        <taxon>Viridiplantae</taxon>
        <taxon>Streptophyta</taxon>
        <taxon>Embryophyta</taxon>
        <taxon>Tracheophyta</taxon>
        <taxon>Spermatophyta</taxon>
        <taxon>Magnoliopsida</taxon>
        <taxon>eudicotyledons</taxon>
        <taxon>Gunneridae</taxon>
        <taxon>Pentapetalae</taxon>
        <taxon>rosids</taxon>
        <taxon>fabids</taxon>
        <taxon>Cucurbitales</taxon>
        <taxon>Cucurbitaceae</taxon>
        <taxon>Cucurbiteae</taxon>
        <taxon>Cucurbita</taxon>
    </lineage>
</organism>
<dbReference type="AlphaFoldDB" id="A0AAV6P552"/>
<feature type="compositionally biased region" description="Basic residues" evidence="1">
    <location>
        <begin position="75"/>
        <end position="85"/>
    </location>
</feature>
<evidence type="ECO:0000256" key="1">
    <source>
        <dbReference type="SAM" id="MobiDB-lite"/>
    </source>
</evidence>
<proteinExistence type="predicted"/>
<dbReference type="GO" id="GO:0141166">
    <property type="term" value="P:chromosomal 5-methylcytosine DNA demethylation pathway"/>
    <property type="evidence" value="ECO:0007669"/>
    <property type="project" value="InterPro"/>
</dbReference>
<dbReference type="GO" id="GO:0035514">
    <property type="term" value="F:DNA demethylase activity"/>
    <property type="evidence" value="ECO:0007669"/>
    <property type="project" value="InterPro"/>
</dbReference>
<feature type="compositionally biased region" description="Polar residues" evidence="1">
    <location>
        <begin position="775"/>
        <end position="787"/>
    </location>
</feature>
<protein>
    <submittedName>
        <fullName evidence="2">DNA glycosylase/AP lyase ROS1</fullName>
    </submittedName>
</protein>
<sequence length="1101" mass="124817">MEPTTSTPMDEISFPSRNSDKHENSLEMEPTISTPMDEISFPPRNSEKHVNGLEMEPTISTPLDLKRKRPQIETRRKKKKKKMYRPKVIGEGRARKRSTQPVKPKPPRVRPKPKPRPKTKKLLLLCRDLVNEKALLNNATVSCKDLVLIGNELKNEKASPTFTVSEKASVEVASLDEKESKDDHSKSTVIQTKVGSTGRLYEWLHGIPQKCRRKRSSRRRPAKITKRTPYGLRSGNKKGEGSRNNLQPFIYCKRKRSPMVRRCNVASAIEVYDGCQSHSALSSNDREASVETAIAEGNFFSLYHEKTYITIGLLGLECNKFVAFSDWSGQTTLPAVTFKFAAIFREGTFWKIGNAIRIETLSHNGKQTMRWLDIRQFLTNLKLINEKNPSGTGISLPRIITGFHDVGSGRSLIRQQDFTHPGSVNETRPALNVILWNRSEGTRNNHEHIRLTLETRGTNPVIDQQIIKQTNSCSKKVFVPYPADSHYNKSQFGTILIYAGISNSTGLTHVNSQQKEGTASGHEKQIVVPKQGKKTSKGEHNLSYVHGMEGAIVPHPESLNSTKKKLLGRVNLDPRDITMWTLITQEASDFGSEKVDVNTEKWWAHEREIFRVRIDAFNARMHLILGDRRFSPWKGSVVDSVVGVFLTQNVSDHLSSSAYMSLAATFPLCATRNHTEYCQGQDVFCTQQSTQRNKGYFPCESEWNNDSMLESNKKTGDREEVEQLISANDAISPQDFMGSSLKQSLDDTLHSSTCFEDDSGIGLFTNLDGTDNTVLHSNKSTSVQEPYSSSPTSTSSHKSNQENEILESKEVEVDLQVTPNEKSQSSIGSSERYQNQEIQLTGDVNDLEDRDSNDFSNEKRTDISKGTAKNSKMKPEMDWNSLKEKWDSMRRAYSVPEPRSRDHMDSVDWEAVGSADPIKIAAAIKERGQHNTIARRIKEFINRTARMHGHIDLEWLRHAPPNDVKYITCACLQGISIGDTWARIEKCRMRKAFITSASCLSIRIGWVPLEPLPEEVQIHLLETFPMMDSIQKYLWPRLSTLDQRTLYELHYQLITFGKVFCTKRKPNCNACPLRAECRHYASKYARTLQMKAKCCEVVCKL</sequence>
<gene>
    <name evidence="2" type="primary">ROS1</name>
    <name evidence="2" type="ORF">SDJN03_03325</name>
</gene>
<feature type="non-terminal residue" evidence="2">
    <location>
        <position position="1"/>
    </location>
</feature>
<dbReference type="GO" id="GO:0019104">
    <property type="term" value="F:DNA N-glycosylase activity"/>
    <property type="evidence" value="ECO:0007669"/>
    <property type="project" value="InterPro"/>
</dbReference>
<dbReference type="SMART" id="SM00525">
    <property type="entry name" value="FES"/>
    <property type="match status" value="1"/>
</dbReference>
<keyword evidence="2" id="KW-0456">Lyase</keyword>
<comment type="caution">
    <text evidence="2">The sequence shown here is derived from an EMBL/GenBank/DDBJ whole genome shotgun (WGS) entry which is preliminary data.</text>
</comment>
<feature type="compositionally biased region" description="Basic residues" evidence="1">
    <location>
        <begin position="105"/>
        <end position="119"/>
    </location>
</feature>
<dbReference type="InterPro" id="IPR003651">
    <property type="entry name" value="Endonuclease3_FeS-loop_motif"/>
</dbReference>
<name>A0AAV6P552_9ROSI</name>
<dbReference type="PANTHER" id="PTHR46213:SF13">
    <property type="entry name" value="DEMETER-LIKE PROTEIN 2-RELATED"/>
    <property type="match status" value="1"/>
</dbReference>
<keyword evidence="3" id="KW-1185">Reference proteome</keyword>
<feature type="region of interest" description="Disordered" evidence="1">
    <location>
        <begin position="775"/>
        <end position="876"/>
    </location>
</feature>